<proteinExistence type="inferred from homology"/>
<dbReference type="SUPFAM" id="SSF52440">
    <property type="entry name" value="PreATP-grasp domain"/>
    <property type="match status" value="1"/>
</dbReference>
<dbReference type="Gene3D" id="3.40.50.20">
    <property type="match status" value="1"/>
</dbReference>
<evidence type="ECO:0000313" key="28">
    <source>
        <dbReference type="EMBL" id="TFD30030.1"/>
    </source>
</evidence>
<evidence type="ECO:0000256" key="15">
    <source>
        <dbReference type="ARBA" id="ARBA00023211"/>
    </source>
</evidence>
<dbReference type="GO" id="GO:0005829">
    <property type="term" value="C:cytosol"/>
    <property type="evidence" value="ECO:0007669"/>
    <property type="project" value="TreeGrafter"/>
</dbReference>
<keyword evidence="14 22" id="KW-0573">Peptidoglycan synthesis</keyword>
<keyword evidence="11 26" id="KW-0067">ATP-binding</keyword>
<dbReference type="InterPro" id="IPR005905">
    <property type="entry name" value="D_ala_D_ala"/>
</dbReference>
<evidence type="ECO:0000256" key="14">
    <source>
        <dbReference type="ARBA" id="ARBA00022984"/>
    </source>
</evidence>
<evidence type="ECO:0000256" key="6">
    <source>
        <dbReference type="ARBA" id="ARBA00012216"/>
    </source>
</evidence>
<feature type="binding site" evidence="24">
    <location>
        <begin position="198"/>
        <end position="199"/>
    </location>
    <ligand>
        <name>ATP</name>
        <dbReference type="ChEBI" id="CHEBI:30616"/>
    </ligand>
</feature>
<evidence type="ECO:0000256" key="2">
    <source>
        <dbReference type="ARBA" id="ARBA00003921"/>
    </source>
</evidence>
<dbReference type="GO" id="GO:0005524">
    <property type="term" value="F:ATP binding"/>
    <property type="evidence" value="ECO:0007669"/>
    <property type="project" value="UniProtKB-UniRule"/>
</dbReference>
<dbReference type="EMBL" id="SOHA01000025">
    <property type="protein sequence ID" value="TFD30030.1"/>
    <property type="molecule type" value="Genomic_DNA"/>
</dbReference>
<dbReference type="GO" id="GO:0009252">
    <property type="term" value="P:peptidoglycan biosynthetic process"/>
    <property type="evidence" value="ECO:0007669"/>
    <property type="project" value="UniProtKB-UniRule"/>
</dbReference>
<reference evidence="28 29" key="1">
    <citation type="submission" date="2019-03" db="EMBL/GenBank/DDBJ databases">
        <title>Genomics of glacier-inhabiting Cryobacterium strains.</title>
        <authorList>
            <person name="Liu Q."/>
            <person name="Xin Y.-H."/>
        </authorList>
    </citation>
    <scope>NUCLEOTIDE SEQUENCE [LARGE SCALE GENOMIC DNA]</scope>
    <source>
        <strain evidence="28 29">TMT1-51</strain>
    </source>
</reference>
<evidence type="ECO:0000256" key="22">
    <source>
        <dbReference type="HAMAP-Rule" id="MF_00047"/>
    </source>
</evidence>
<comment type="subcellular location">
    <subcellularLocation>
        <location evidence="3 22">Cytoplasm</location>
    </subcellularLocation>
</comment>
<dbReference type="PANTHER" id="PTHR23132">
    <property type="entry name" value="D-ALANINE--D-ALANINE LIGASE"/>
    <property type="match status" value="1"/>
</dbReference>
<evidence type="ECO:0000256" key="26">
    <source>
        <dbReference type="PROSITE-ProRule" id="PRU00409"/>
    </source>
</evidence>
<evidence type="ECO:0000256" key="11">
    <source>
        <dbReference type="ARBA" id="ARBA00022840"/>
    </source>
</evidence>
<dbReference type="OrthoDB" id="9813261at2"/>
<evidence type="ECO:0000256" key="3">
    <source>
        <dbReference type="ARBA" id="ARBA00004496"/>
    </source>
</evidence>
<keyword evidence="15 25" id="KW-0464">Manganese</keyword>
<comment type="pathway">
    <text evidence="18">Glycan biosynthesis.</text>
</comment>
<comment type="catalytic activity">
    <reaction evidence="17 22">
        <text>2 D-alanine + ATP = D-alanyl-D-alanine + ADP + phosphate + H(+)</text>
        <dbReference type="Rhea" id="RHEA:11224"/>
        <dbReference type="ChEBI" id="CHEBI:15378"/>
        <dbReference type="ChEBI" id="CHEBI:30616"/>
        <dbReference type="ChEBI" id="CHEBI:43474"/>
        <dbReference type="ChEBI" id="CHEBI:57416"/>
        <dbReference type="ChEBI" id="CHEBI:57822"/>
        <dbReference type="ChEBI" id="CHEBI:456216"/>
        <dbReference type="EC" id="6.3.2.4"/>
    </reaction>
</comment>
<feature type="active site" evidence="23">
    <location>
        <position position="198"/>
    </location>
</feature>
<feature type="binding site" evidence="25">
    <location>
        <position position="327"/>
    </location>
    <ligand>
        <name>Mg(2+)</name>
        <dbReference type="ChEBI" id="CHEBI:18420"/>
        <label>2</label>
    </ligand>
</feature>
<comment type="cofactor">
    <cofactor evidence="1">
        <name>Mn(2+)</name>
        <dbReference type="ChEBI" id="CHEBI:29035"/>
    </cofactor>
</comment>
<evidence type="ECO:0000313" key="29">
    <source>
        <dbReference type="Proteomes" id="UP000297472"/>
    </source>
</evidence>
<organism evidence="28 29">
    <name type="scientific">Cryobacterium cryoconiti</name>
    <dbReference type="NCBI Taxonomy" id="1259239"/>
    <lineage>
        <taxon>Bacteria</taxon>
        <taxon>Bacillati</taxon>
        <taxon>Actinomycetota</taxon>
        <taxon>Actinomycetes</taxon>
        <taxon>Micrococcales</taxon>
        <taxon>Microbacteriaceae</taxon>
        <taxon>Cryobacterium</taxon>
    </lineage>
</organism>
<feature type="domain" description="ATP-grasp" evidence="27">
    <location>
        <begin position="150"/>
        <end position="358"/>
    </location>
</feature>
<evidence type="ECO:0000256" key="7">
    <source>
        <dbReference type="ARBA" id="ARBA00022490"/>
    </source>
</evidence>
<gene>
    <name evidence="22" type="primary">ddl</name>
    <name evidence="28" type="ORF">E3T49_08610</name>
</gene>
<keyword evidence="13 22" id="KW-0133">Cell shape</keyword>
<keyword evidence="10 24" id="KW-0547">Nucleotide-binding</keyword>
<evidence type="ECO:0000256" key="25">
    <source>
        <dbReference type="PIRSR" id="PIRSR039102-3"/>
    </source>
</evidence>
<keyword evidence="7 22" id="KW-0963">Cytoplasm</keyword>
<dbReference type="SUPFAM" id="SSF56059">
    <property type="entry name" value="Glutathione synthetase ATP-binding domain-like"/>
    <property type="match status" value="1"/>
</dbReference>
<keyword evidence="8 22" id="KW-0436">Ligase</keyword>
<dbReference type="InterPro" id="IPR011761">
    <property type="entry name" value="ATP-grasp"/>
</dbReference>
<evidence type="ECO:0000256" key="13">
    <source>
        <dbReference type="ARBA" id="ARBA00022960"/>
    </source>
</evidence>
<dbReference type="Gene3D" id="3.30.470.20">
    <property type="entry name" value="ATP-grasp fold, B domain"/>
    <property type="match status" value="1"/>
</dbReference>
<feature type="binding site" evidence="24">
    <location>
        <begin position="324"/>
        <end position="325"/>
    </location>
    <ligand>
        <name>ATP</name>
        <dbReference type="ChEBI" id="CHEBI:30616"/>
    </ligand>
</feature>
<evidence type="ECO:0000256" key="21">
    <source>
        <dbReference type="ARBA" id="ARBA00077154"/>
    </source>
</evidence>
<dbReference type="RefSeq" id="WP_134424527.1">
    <property type="nucleotide sequence ID" value="NZ_SOHA01000025.1"/>
</dbReference>
<dbReference type="InterPro" id="IPR016185">
    <property type="entry name" value="PreATP-grasp_dom_sf"/>
</dbReference>
<feature type="binding site" evidence="25">
    <location>
        <position position="313"/>
    </location>
    <ligand>
        <name>Mg(2+)</name>
        <dbReference type="ChEBI" id="CHEBI:18420"/>
        <label>1</label>
    </ligand>
</feature>
<dbReference type="InterPro" id="IPR011127">
    <property type="entry name" value="Dala_Dala_lig_N"/>
</dbReference>
<sequence>MTNKLTVALLFGGRSSEHSISCATAGGVLAAIDRERYNVIPIGITRDGAFVLEADDPARFTLDAEQLPEVFDNGSRIRWPESSLSHQLTVSDGAGTGHRSLGNVDVVFPILHGPFGEDGTVQGLLELVGLPYVGSGVLASALGMDKHFTKTVFQQAALPVAPWRTVTAADWAEAPGMAFAAAEGLGLPVFVKPARAGSSVGVSRVSNLDQLAEAMRVALLEDSKVLIEAGLSGRELEIAVLQARPGEATRASVAGEVRVTGRDFYDFDAKYLGADGIELVCPADLTPVELGEMQALAIRAFDAIDGAGLARVDFFLTADGWVINEINTMPGFTPISMFPSCWLASGFTYPQLIDELIEVALAHRAAPAALRLAV</sequence>
<feature type="binding site" evidence="24">
    <location>
        <position position="146"/>
    </location>
    <ligand>
        <name>ATP</name>
        <dbReference type="ChEBI" id="CHEBI:30616"/>
    </ligand>
</feature>
<keyword evidence="9 25" id="KW-0479">Metal-binding</keyword>
<evidence type="ECO:0000256" key="19">
    <source>
        <dbReference type="ARBA" id="ARBA00068427"/>
    </source>
</evidence>
<keyword evidence="12 25" id="KW-0460">Magnesium</keyword>
<dbReference type="PIRSF" id="PIRSF039102">
    <property type="entry name" value="Ddl/VanB"/>
    <property type="match status" value="1"/>
</dbReference>
<feature type="active site" evidence="23">
    <location>
        <position position="17"/>
    </location>
</feature>
<dbReference type="AlphaFoldDB" id="A0A4Y8JWP9"/>
<evidence type="ECO:0000256" key="17">
    <source>
        <dbReference type="ARBA" id="ARBA00047614"/>
    </source>
</evidence>
<dbReference type="PANTHER" id="PTHR23132:SF25">
    <property type="entry name" value="D-ALANINE--D-ALANINE LIGASE A"/>
    <property type="match status" value="1"/>
</dbReference>
<evidence type="ECO:0000256" key="10">
    <source>
        <dbReference type="ARBA" id="ARBA00022741"/>
    </source>
</evidence>
<dbReference type="InterPro" id="IPR000291">
    <property type="entry name" value="D-Ala_lig_Van_CS"/>
</dbReference>
<dbReference type="Pfam" id="PF07478">
    <property type="entry name" value="Dala_Dala_lig_C"/>
    <property type="match status" value="1"/>
</dbReference>
<name>A0A4Y8JWP9_9MICO</name>
<dbReference type="Proteomes" id="UP000297472">
    <property type="component" value="Unassembled WGS sequence"/>
</dbReference>
<comment type="similarity">
    <text evidence="5 22">Belongs to the D-alanine--D-alanine ligase family.</text>
</comment>
<feature type="binding site" evidence="24">
    <location>
        <begin position="228"/>
        <end position="235"/>
    </location>
    <ligand>
        <name>ATP</name>
        <dbReference type="ChEBI" id="CHEBI:30616"/>
    </ligand>
</feature>
<dbReference type="GO" id="GO:0046872">
    <property type="term" value="F:metal ion binding"/>
    <property type="evidence" value="ECO:0007669"/>
    <property type="project" value="UniProtKB-KW"/>
</dbReference>
<evidence type="ECO:0000256" key="24">
    <source>
        <dbReference type="PIRSR" id="PIRSR039102-2"/>
    </source>
</evidence>
<keyword evidence="29" id="KW-1185">Reference proteome</keyword>
<evidence type="ECO:0000256" key="1">
    <source>
        <dbReference type="ARBA" id="ARBA00001936"/>
    </source>
</evidence>
<accession>A0A4Y8JWP9</accession>
<evidence type="ECO:0000256" key="18">
    <source>
        <dbReference type="ARBA" id="ARBA00060592"/>
    </source>
</evidence>
<evidence type="ECO:0000256" key="20">
    <source>
        <dbReference type="ARBA" id="ARBA00076288"/>
    </source>
</evidence>
<dbReference type="FunFam" id="3.30.470.20:FF:000008">
    <property type="entry name" value="D-alanine--D-alanine ligase"/>
    <property type="match status" value="1"/>
</dbReference>
<comment type="cofactor">
    <cofactor evidence="25">
        <name>Mg(2+)</name>
        <dbReference type="ChEBI" id="CHEBI:18420"/>
    </cofactor>
    <cofactor evidence="25">
        <name>Mn(2+)</name>
        <dbReference type="ChEBI" id="CHEBI:29035"/>
    </cofactor>
    <text evidence="25">Binds 2 magnesium or manganese ions per subunit.</text>
</comment>
<evidence type="ECO:0000256" key="12">
    <source>
        <dbReference type="ARBA" id="ARBA00022842"/>
    </source>
</evidence>
<dbReference type="EC" id="6.3.2.4" evidence="6 22"/>
<feature type="binding site" evidence="25">
    <location>
        <position position="325"/>
    </location>
    <ligand>
        <name>Mg(2+)</name>
        <dbReference type="ChEBI" id="CHEBI:18420"/>
        <label>1</label>
    </ligand>
</feature>
<dbReference type="Gene3D" id="3.30.1490.20">
    <property type="entry name" value="ATP-grasp fold, A domain"/>
    <property type="match status" value="1"/>
</dbReference>
<evidence type="ECO:0000256" key="23">
    <source>
        <dbReference type="PIRSR" id="PIRSR039102-1"/>
    </source>
</evidence>
<dbReference type="GO" id="GO:0071555">
    <property type="term" value="P:cell wall organization"/>
    <property type="evidence" value="ECO:0007669"/>
    <property type="project" value="UniProtKB-KW"/>
</dbReference>
<evidence type="ECO:0000256" key="4">
    <source>
        <dbReference type="ARBA" id="ARBA00004752"/>
    </source>
</evidence>
<dbReference type="PROSITE" id="PS00844">
    <property type="entry name" value="DALA_DALA_LIGASE_2"/>
    <property type="match status" value="1"/>
</dbReference>
<dbReference type="InterPro" id="IPR013815">
    <property type="entry name" value="ATP_grasp_subdomain_1"/>
</dbReference>
<dbReference type="NCBIfam" id="TIGR01205">
    <property type="entry name" value="D_ala_D_alaTIGR"/>
    <property type="match status" value="1"/>
</dbReference>
<dbReference type="PROSITE" id="PS00843">
    <property type="entry name" value="DALA_DALA_LIGASE_1"/>
    <property type="match status" value="1"/>
</dbReference>
<comment type="function">
    <text evidence="2 22">Cell wall formation.</text>
</comment>
<dbReference type="GO" id="GO:0008360">
    <property type="term" value="P:regulation of cell shape"/>
    <property type="evidence" value="ECO:0007669"/>
    <property type="project" value="UniProtKB-KW"/>
</dbReference>
<dbReference type="InterPro" id="IPR011095">
    <property type="entry name" value="Dala_Dala_lig_C"/>
</dbReference>
<evidence type="ECO:0000256" key="5">
    <source>
        <dbReference type="ARBA" id="ARBA00010871"/>
    </source>
</evidence>
<comment type="caution">
    <text evidence="28">The sequence shown here is derived from an EMBL/GenBank/DDBJ whole genome shotgun (WGS) entry which is preliminary data.</text>
</comment>
<dbReference type="FunFam" id="3.30.1490.20:FF:000007">
    <property type="entry name" value="D-alanine--D-alanine ligase"/>
    <property type="match status" value="1"/>
</dbReference>
<comment type="pathway">
    <text evidence="4 22">Cell wall biogenesis; peptidoglycan biosynthesis.</text>
</comment>
<feature type="binding site" evidence="25">
    <location>
        <position position="325"/>
    </location>
    <ligand>
        <name>Mg(2+)</name>
        <dbReference type="ChEBI" id="CHEBI:18420"/>
        <label>2</label>
    </ligand>
</feature>
<feature type="binding site" evidence="24">
    <location>
        <begin position="190"/>
        <end position="192"/>
    </location>
    <ligand>
        <name>ATP</name>
        <dbReference type="ChEBI" id="CHEBI:30616"/>
    </ligand>
</feature>
<keyword evidence="16 22" id="KW-0961">Cell wall biogenesis/degradation</keyword>
<dbReference type="GO" id="GO:0008716">
    <property type="term" value="F:D-alanine-D-alanine ligase activity"/>
    <property type="evidence" value="ECO:0007669"/>
    <property type="project" value="UniProtKB-UniRule"/>
</dbReference>
<evidence type="ECO:0000256" key="8">
    <source>
        <dbReference type="ARBA" id="ARBA00022598"/>
    </source>
</evidence>
<feature type="active site" evidence="23">
    <location>
        <position position="336"/>
    </location>
</feature>
<evidence type="ECO:0000256" key="16">
    <source>
        <dbReference type="ARBA" id="ARBA00023316"/>
    </source>
</evidence>
<evidence type="ECO:0000259" key="27">
    <source>
        <dbReference type="PROSITE" id="PS50975"/>
    </source>
</evidence>
<dbReference type="NCBIfam" id="NF002528">
    <property type="entry name" value="PRK01966.1-4"/>
    <property type="match status" value="1"/>
</dbReference>
<dbReference type="Pfam" id="PF01820">
    <property type="entry name" value="Dala_Dala_lig_N"/>
    <property type="match status" value="1"/>
</dbReference>
<dbReference type="HAMAP" id="MF_00047">
    <property type="entry name" value="Dala_Dala_lig"/>
    <property type="match status" value="1"/>
</dbReference>
<evidence type="ECO:0000256" key="9">
    <source>
        <dbReference type="ARBA" id="ARBA00022723"/>
    </source>
</evidence>
<dbReference type="UniPathway" id="UPA00219"/>
<dbReference type="PROSITE" id="PS50975">
    <property type="entry name" value="ATP_GRASP"/>
    <property type="match status" value="1"/>
</dbReference>
<protein>
    <recommendedName>
        <fullName evidence="19 22">D-alanine--D-alanine ligase</fullName>
        <ecNumber evidence="6 22">6.3.2.4</ecNumber>
    </recommendedName>
    <alternativeName>
        <fullName evidence="21 22">D-Ala-D-Ala ligase</fullName>
    </alternativeName>
    <alternativeName>
        <fullName evidence="20 22">D-alanylalanine synthetase</fullName>
    </alternativeName>
</protein>